<dbReference type="EMBL" id="CP036526">
    <property type="protein sequence ID" value="QDT12489.1"/>
    <property type="molecule type" value="Genomic_DNA"/>
</dbReference>
<name>A0A517NZD3_9BACT</name>
<gene>
    <name evidence="2" type="ORF">K239x_44990</name>
</gene>
<sequence>MIPVLFVGGMFAGGLLLSATLFGFAAWLHFNEQNGWAYENGDPEDVGFSQQDRDEMKSPEADAKYLASRKRSRNRVHFLFAASGVLVLIATVAGPGLVFVAAWSCVAFVLMAIMAIATLDGIRTHVHRRSKRSRTSRDLLEADLRDRSLRDGNLRRGDD</sequence>
<dbReference type="Proteomes" id="UP000319817">
    <property type="component" value="Chromosome"/>
</dbReference>
<evidence type="ECO:0000313" key="3">
    <source>
        <dbReference type="Proteomes" id="UP000319817"/>
    </source>
</evidence>
<proteinExistence type="predicted"/>
<keyword evidence="1" id="KW-0472">Membrane</keyword>
<evidence type="ECO:0000313" key="2">
    <source>
        <dbReference type="EMBL" id="QDT12489.1"/>
    </source>
</evidence>
<keyword evidence="1" id="KW-0812">Transmembrane</keyword>
<keyword evidence="1" id="KW-1133">Transmembrane helix</keyword>
<dbReference type="RefSeq" id="WP_419189236.1">
    <property type="nucleotide sequence ID" value="NZ_CP036526.1"/>
</dbReference>
<evidence type="ECO:0000256" key="1">
    <source>
        <dbReference type="SAM" id="Phobius"/>
    </source>
</evidence>
<dbReference type="AlphaFoldDB" id="A0A517NZD3"/>
<feature type="transmembrane region" description="Helical" evidence="1">
    <location>
        <begin position="76"/>
        <end position="94"/>
    </location>
</feature>
<keyword evidence="3" id="KW-1185">Reference proteome</keyword>
<feature type="transmembrane region" description="Helical" evidence="1">
    <location>
        <begin position="100"/>
        <end position="122"/>
    </location>
</feature>
<accession>A0A517NZD3</accession>
<protein>
    <submittedName>
        <fullName evidence="2">Uncharacterized protein</fullName>
    </submittedName>
</protein>
<organism evidence="2 3">
    <name type="scientific">Stieleria marina</name>
    <dbReference type="NCBI Taxonomy" id="1930275"/>
    <lineage>
        <taxon>Bacteria</taxon>
        <taxon>Pseudomonadati</taxon>
        <taxon>Planctomycetota</taxon>
        <taxon>Planctomycetia</taxon>
        <taxon>Pirellulales</taxon>
        <taxon>Pirellulaceae</taxon>
        <taxon>Stieleria</taxon>
    </lineage>
</organism>
<reference evidence="2 3" key="1">
    <citation type="submission" date="2019-02" db="EMBL/GenBank/DDBJ databases">
        <title>Deep-cultivation of Planctomycetes and their phenomic and genomic characterization uncovers novel biology.</title>
        <authorList>
            <person name="Wiegand S."/>
            <person name="Jogler M."/>
            <person name="Boedeker C."/>
            <person name="Pinto D."/>
            <person name="Vollmers J."/>
            <person name="Rivas-Marin E."/>
            <person name="Kohn T."/>
            <person name="Peeters S.H."/>
            <person name="Heuer A."/>
            <person name="Rast P."/>
            <person name="Oberbeckmann S."/>
            <person name="Bunk B."/>
            <person name="Jeske O."/>
            <person name="Meyerdierks A."/>
            <person name="Storesund J.E."/>
            <person name="Kallscheuer N."/>
            <person name="Luecker S."/>
            <person name="Lage O.M."/>
            <person name="Pohl T."/>
            <person name="Merkel B.J."/>
            <person name="Hornburger P."/>
            <person name="Mueller R.-W."/>
            <person name="Bruemmer F."/>
            <person name="Labrenz M."/>
            <person name="Spormann A.M."/>
            <person name="Op den Camp H."/>
            <person name="Overmann J."/>
            <person name="Amann R."/>
            <person name="Jetten M.S.M."/>
            <person name="Mascher T."/>
            <person name="Medema M.H."/>
            <person name="Devos D.P."/>
            <person name="Kaster A.-K."/>
            <person name="Ovreas L."/>
            <person name="Rohde M."/>
            <person name="Galperin M.Y."/>
            <person name="Jogler C."/>
        </authorList>
    </citation>
    <scope>NUCLEOTIDE SEQUENCE [LARGE SCALE GENOMIC DNA]</scope>
    <source>
        <strain evidence="2 3">K23_9</strain>
    </source>
</reference>
<feature type="transmembrane region" description="Helical" evidence="1">
    <location>
        <begin position="6"/>
        <end position="28"/>
    </location>
</feature>